<protein>
    <submittedName>
        <fullName evidence="2">Uncharacterized protein</fullName>
    </submittedName>
</protein>
<evidence type="ECO:0000313" key="3">
    <source>
        <dbReference type="Proteomes" id="UP000032545"/>
    </source>
</evidence>
<dbReference type="EMBL" id="JYFN01000002">
    <property type="protein sequence ID" value="KJE25150.1"/>
    <property type="molecule type" value="Genomic_DNA"/>
</dbReference>
<dbReference type="Proteomes" id="UP000032545">
    <property type="component" value="Unassembled WGS sequence"/>
</dbReference>
<keyword evidence="3" id="KW-1185">Reference proteome</keyword>
<name>A0A0D8BM23_9ACTN</name>
<dbReference type="AlphaFoldDB" id="A0A0D8BM23"/>
<gene>
    <name evidence="2" type="ORF">FF36_00283</name>
</gene>
<dbReference type="OrthoDB" id="3215111at2"/>
<evidence type="ECO:0000256" key="1">
    <source>
        <dbReference type="SAM" id="MobiDB-lite"/>
    </source>
</evidence>
<feature type="region of interest" description="Disordered" evidence="1">
    <location>
        <begin position="1"/>
        <end position="56"/>
    </location>
</feature>
<evidence type="ECO:0000313" key="2">
    <source>
        <dbReference type="EMBL" id="KJE25150.1"/>
    </source>
</evidence>
<organism evidence="2 3">
    <name type="scientific">Frankia torreyi</name>
    <dbReference type="NCBI Taxonomy" id="1856"/>
    <lineage>
        <taxon>Bacteria</taxon>
        <taxon>Bacillati</taxon>
        <taxon>Actinomycetota</taxon>
        <taxon>Actinomycetes</taxon>
        <taxon>Frankiales</taxon>
        <taxon>Frankiaceae</taxon>
        <taxon>Frankia</taxon>
    </lineage>
</organism>
<reference evidence="2 3" key="2">
    <citation type="journal article" date="2016" name="Genome Announc.">
        <title>Permanent Draft Genome Sequences for Two Variants of Frankia sp. Strain CpI1, the First Frankia Strain Isolated from Root Nodules of Comptonia peregrina.</title>
        <authorList>
            <person name="Oshone R."/>
            <person name="Hurst S.G.IV."/>
            <person name="Abebe-Akele F."/>
            <person name="Simpson S."/>
            <person name="Morris K."/>
            <person name="Thomas W.K."/>
            <person name="Tisa L.S."/>
        </authorList>
    </citation>
    <scope>NUCLEOTIDE SEQUENCE [LARGE SCALE GENOMIC DNA]</scope>
    <source>
        <strain evidence="3">CpI1-S</strain>
    </source>
</reference>
<feature type="compositionally biased region" description="Gly residues" evidence="1">
    <location>
        <begin position="9"/>
        <end position="18"/>
    </location>
</feature>
<reference evidence="3" key="1">
    <citation type="submission" date="2015-02" db="EMBL/GenBank/DDBJ databases">
        <title>Draft Genome of Frankia sp. CpI1-S.</title>
        <authorList>
            <person name="Oshone R.T."/>
            <person name="Ngom M."/>
            <person name="Ghodhbane-Gtari F."/>
            <person name="Gtari M."/>
            <person name="Morris K."/>
            <person name="Thomas K."/>
            <person name="Sen A."/>
            <person name="Tisa L.S."/>
        </authorList>
    </citation>
    <scope>NUCLEOTIDE SEQUENCE [LARGE SCALE GENOMIC DNA]</scope>
    <source>
        <strain evidence="3">CpI1-S</strain>
    </source>
</reference>
<feature type="compositionally biased region" description="Basic and acidic residues" evidence="1">
    <location>
        <begin position="28"/>
        <end position="39"/>
    </location>
</feature>
<proteinExistence type="predicted"/>
<sequence length="95" mass="9733">MVWNKRGNTDGGASSGRGGTKRGGKPPVVRDDSDPDRRKAGGNTGDQPVEFGTCSACDGKGEVETGRQEVDEDGRFAGNAVTKCTACSGGGRVTK</sequence>
<dbReference type="PATRIC" id="fig|1502723.3.peg.319"/>
<accession>A0A0D8BM23</accession>
<comment type="caution">
    <text evidence="2">The sequence shown here is derived from an EMBL/GenBank/DDBJ whole genome shotgun (WGS) entry which is preliminary data.</text>
</comment>